<protein>
    <submittedName>
        <fullName evidence="2">Uncharacterized protein</fullName>
    </submittedName>
</protein>
<evidence type="ECO:0000313" key="2">
    <source>
        <dbReference type="EMBL" id="OTG33834.1"/>
    </source>
</evidence>
<keyword evidence="3" id="KW-1185">Reference proteome</keyword>
<accession>A0A251VEH8</accession>
<sequence length="67" mass="8109">MMLELLKSDVKIDEVLVQIHDCVLDFRQSRVLCRRHQTFLYSFLLSFLLMRRMLLDVLNLMLILQKL</sequence>
<dbReference type="InParanoid" id="A0A251VEH8"/>
<organism evidence="2 3">
    <name type="scientific">Helianthus annuus</name>
    <name type="common">Common sunflower</name>
    <dbReference type="NCBI Taxonomy" id="4232"/>
    <lineage>
        <taxon>Eukaryota</taxon>
        <taxon>Viridiplantae</taxon>
        <taxon>Streptophyta</taxon>
        <taxon>Embryophyta</taxon>
        <taxon>Tracheophyta</taxon>
        <taxon>Spermatophyta</taxon>
        <taxon>Magnoliopsida</taxon>
        <taxon>eudicotyledons</taxon>
        <taxon>Gunneridae</taxon>
        <taxon>Pentapetalae</taxon>
        <taxon>asterids</taxon>
        <taxon>campanulids</taxon>
        <taxon>Asterales</taxon>
        <taxon>Asteraceae</taxon>
        <taxon>Asteroideae</taxon>
        <taxon>Heliantheae alliance</taxon>
        <taxon>Heliantheae</taxon>
        <taxon>Helianthus</taxon>
    </lineage>
</organism>
<dbReference type="Proteomes" id="UP000215914">
    <property type="component" value="Chromosome 2"/>
</dbReference>
<gene>
    <name evidence="2" type="ORF">HannXRQ_Chr02g0039041</name>
</gene>
<keyword evidence="1" id="KW-1133">Transmembrane helix</keyword>
<dbReference type="AlphaFoldDB" id="A0A251VEH8"/>
<keyword evidence="1" id="KW-0812">Transmembrane</keyword>
<keyword evidence="1" id="KW-0472">Membrane</keyword>
<dbReference type="EMBL" id="CM007891">
    <property type="protein sequence ID" value="OTG33834.1"/>
    <property type="molecule type" value="Genomic_DNA"/>
</dbReference>
<feature type="transmembrane region" description="Helical" evidence="1">
    <location>
        <begin position="39"/>
        <end position="64"/>
    </location>
</feature>
<proteinExistence type="predicted"/>
<reference evidence="3" key="1">
    <citation type="journal article" date="2017" name="Nature">
        <title>The sunflower genome provides insights into oil metabolism, flowering and Asterid evolution.</title>
        <authorList>
            <person name="Badouin H."/>
            <person name="Gouzy J."/>
            <person name="Grassa C.J."/>
            <person name="Murat F."/>
            <person name="Staton S.E."/>
            <person name="Cottret L."/>
            <person name="Lelandais-Briere C."/>
            <person name="Owens G.L."/>
            <person name="Carrere S."/>
            <person name="Mayjonade B."/>
            <person name="Legrand L."/>
            <person name="Gill N."/>
            <person name="Kane N.C."/>
            <person name="Bowers J.E."/>
            <person name="Hubner S."/>
            <person name="Bellec A."/>
            <person name="Berard A."/>
            <person name="Berges H."/>
            <person name="Blanchet N."/>
            <person name="Boniface M.C."/>
            <person name="Brunel D."/>
            <person name="Catrice O."/>
            <person name="Chaidir N."/>
            <person name="Claudel C."/>
            <person name="Donnadieu C."/>
            <person name="Faraut T."/>
            <person name="Fievet G."/>
            <person name="Helmstetter N."/>
            <person name="King M."/>
            <person name="Knapp S.J."/>
            <person name="Lai Z."/>
            <person name="Le Paslier M.C."/>
            <person name="Lippi Y."/>
            <person name="Lorenzon L."/>
            <person name="Mandel J.R."/>
            <person name="Marage G."/>
            <person name="Marchand G."/>
            <person name="Marquand E."/>
            <person name="Bret-Mestries E."/>
            <person name="Morien E."/>
            <person name="Nambeesan S."/>
            <person name="Nguyen T."/>
            <person name="Pegot-Espagnet P."/>
            <person name="Pouilly N."/>
            <person name="Raftis F."/>
            <person name="Sallet E."/>
            <person name="Schiex T."/>
            <person name="Thomas J."/>
            <person name="Vandecasteele C."/>
            <person name="Vares D."/>
            <person name="Vear F."/>
            <person name="Vautrin S."/>
            <person name="Crespi M."/>
            <person name="Mangin B."/>
            <person name="Burke J.M."/>
            <person name="Salse J."/>
            <person name="Munos S."/>
            <person name="Vincourt P."/>
            <person name="Rieseberg L.H."/>
            <person name="Langlade N.B."/>
        </authorList>
    </citation>
    <scope>NUCLEOTIDE SEQUENCE [LARGE SCALE GENOMIC DNA]</scope>
    <source>
        <strain evidence="3">cv. SF193</strain>
    </source>
</reference>
<name>A0A251VEH8_HELAN</name>
<evidence type="ECO:0000256" key="1">
    <source>
        <dbReference type="SAM" id="Phobius"/>
    </source>
</evidence>
<evidence type="ECO:0000313" key="3">
    <source>
        <dbReference type="Proteomes" id="UP000215914"/>
    </source>
</evidence>